<gene>
    <name evidence="1" type="ORF">AN936_23355</name>
</gene>
<reference evidence="1 2" key="1">
    <citation type="journal article" date="2015" name="Genome Announc.">
        <title>Complete Genome Sequence of Polypropylene Glycol- and Polyethylene Glycol-Degrading Sphingopyxis macrogoltabida Strain EY-1.</title>
        <authorList>
            <person name="Ohtsubo Y."/>
            <person name="Nagata Y."/>
            <person name="Numata M."/>
            <person name="Tsuchikane K."/>
            <person name="Hosoyama A."/>
            <person name="Yamazoe A."/>
            <person name="Tsuda M."/>
            <person name="Fujita N."/>
            <person name="Kawai F."/>
        </authorList>
    </citation>
    <scope>NUCLEOTIDE SEQUENCE [LARGE SCALE GENOMIC DNA]</scope>
    <source>
        <strain evidence="1 2">EY-1</strain>
        <plasmid evidence="1">1</plasmid>
    </source>
</reference>
<name>A0A0N9V5B7_SPHMC</name>
<protein>
    <submittedName>
        <fullName evidence="1">Uncharacterized protein</fullName>
    </submittedName>
</protein>
<dbReference type="PATRIC" id="fig|33050.5.peg.4724"/>
<geneLocation type="plasmid" evidence="1 2">
    <name>1</name>
</geneLocation>
<dbReference type="AlphaFoldDB" id="A0A0N9V5B7"/>
<evidence type="ECO:0000313" key="1">
    <source>
        <dbReference type="EMBL" id="ALH83086.1"/>
    </source>
</evidence>
<evidence type="ECO:0000313" key="2">
    <source>
        <dbReference type="Proteomes" id="UP000058074"/>
    </source>
</evidence>
<keyword evidence="1" id="KW-0614">Plasmid</keyword>
<proteinExistence type="predicted"/>
<sequence length="92" mass="9935">MDARGPRDSVDFGNFIEARDVNGDDTAIARVVKRLDAAGDGRTAAEWNGSIGIAVAPVEERRNVGFAARMSDDVWRVAIRWHIAWVSAGVGP</sequence>
<dbReference type="Proteomes" id="UP000058074">
    <property type="component" value="Plasmid 1"/>
</dbReference>
<dbReference type="KEGG" id="smag:AN936_23355"/>
<accession>A0A0N9V5B7</accession>
<dbReference type="EMBL" id="CP012701">
    <property type="protein sequence ID" value="ALH83086.1"/>
    <property type="molecule type" value="Genomic_DNA"/>
</dbReference>
<organism evidence="1 2">
    <name type="scientific">Sphingopyxis macrogoltabida</name>
    <name type="common">Sphingomonas macrogoltabidus</name>
    <dbReference type="NCBI Taxonomy" id="33050"/>
    <lineage>
        <taxon>Bacteria</taxon>
        <taxon>Pseudomonadati</taxon>
        <taxon>Pseudomonadota</taxon>
        <taxon>Alphaproteobacteria</taxon>
        <taxon>Sphingomonadales</taxon>
        <taxon>Sphingomonadaceae</taxon>
        <taxon>Sphingopyxis</taxon>
    </lineage>
</organism>